<comment type="caution">
    <text evidence="1">The sequence shown here is derived from an EMBL/GenBank/DDBJ whole genome shotgun (WGS) entry which is preliminary data.</text>
</comment>
<dbReference type="AlphaFoldDB" id="A0A4R6ATZ7"/>
<evidence type="ECO:0000313" key="1">
    <source>
        <dbReference type="EMBL" id="TDL88061.1"/>
    </source>
</evidence>
<keyword evidence="2" id="KW-1185">Reference proteome</keyword>
<name>A0A4R6ATZ7_9RHOB</name>
<accession>A0A4R6ATZ7</accession>
<protein>
    <submittedName>
        <fullName evidence="1">DUF4177 domain-containing protein</fullName>
    </submittedName>
</protein>
<dbReference type="Pfam" id="PF13783">
    <property type="entry name" value="DUF4177"/>
    <property type="match status" value="1"/>
</dbReference>
<dbReference type="EMBL" id="SMZO01000017">
    <property type="protein sequence ID" value="TDL88061.1"/>
    <property type="molecule type" value="Genomic_DNA"/>
</dbReference>
<evidence type="ECO:0000313" key="2">
    <source>
        <dbReference type="Proteomes" id="UP000294562"/>
    </source>
</evidence>
<dbReference type="Proteomes" id="UP000294562">
    <property type="component" value="Unassembled WGS sequence"/>
</dbReference>
<dbReference type="InterPro" id="IPR025234">
    <property type="entry name" value="YjzH-like"/>
</dbReference>
<gene>
    <name evidence="1" type="ORF">E2L05_09165</name>
</gene>
<proteinExistence type="predicted"/>
<sequence>MHLSDADAILARTNAPGPLPKHCSRRKPLSKLIEMGSQMTSYEYRVIPAPDRAAKLRKKGADPFAETLSEVFNKEAKDGWEFQRAETLPLRERTGLTGTRSGFRTLLIFRRAKGIDDAETTGEALKLLENREDWAE</sequence>
<organism evidence="1 2">
    <name type="scientific">Meridianimarinicoccus aquatilis</name>
    <dbReference type="NCBI Taxonomy" id="2552766"/>
    <lineage>
        <taxon>Bacteria</taxon>
        <taxon>Pseudomonadati</taxon>
        <taxon>Pseudomonadota</taxon>
        <taxon>Alphaproteobacteria</taxon>
        <taxon>Rhodobacterales</taxon>
        <taxon>Paracoccaceae</taxon>
        <taxon>Meridianimarinicoccus</taxon>
    </lineage>
</organism>
<reference evidence="1 2" key="1">
    <citation type="submission" date="2019-03" db="EMBL/GenBank/DDBJ databases">
        <title>Rhodobacteraceae bacterium SM1902, a new member of the family Rhodobacteraceae isolated from Yantai.</title>
        <authorList>
            <person name="Sun Y."/>
        </authorList>
    </citation>
    <scope>NUCLEOTIDE SEQUENCE [LARGE SCALE GENOMIC DNA]</scope>
    <source>
        <strain evidence="1 2">SM1902</strain>
    </source>
</reference>
<dbReference type="OrthoDB" id="7658888at2"/>